<evidence type="ECO:0000313" key="3">
    <source>
        <dbReference type="Proteomes" id="UP000838756"/>
    </source>
</evidence>
<dbReference type="EMBL" id="CAKXAJ010018822">
    <property type="protein sequence ID" value="CAH2217940.1"/>
    <property type="molecule type" value="Genomic_DNA"/>
</dbReference>
<dbReference type="Proteomes" id="UP000838756">
    <property type="component" value="Unassembled WGS sequence"/>
</dbReference>
<evidence type="ECO:0000313" key="2">
    <source>
        <dbReference type="EMBL" id="CAH2217940.1"/>
    </source>
</evidence>
<protein>
    <submittedName>
        <fullName evidence="2">Jg23667 protein</fullName>
    </submittedName>
</protein>
<organism evidence="2 3">
    <name type="scientific">Pararge aegeria aegeria</name>
    <dbReference type="NCBI Taxonomy" id="348720"/>
    <lineage>
        <taxon>Eukaryota</taxon>
        <taxon>Metazoa</taxon>
        <taxon>Ecdysozoa</taxon>
        <taxon>Arthropoda</taxon>
        <taxon>Hexapoda</taxon>
        <taxon>Insecta</taxon>
        <taxon>Pterygota</taxon>
        <taxon>Neoptera</taxon>
        <taxon>Endopterygota</taxon>
        <taxon>Lepidoptera</taxon>
        <taxon>Glossata</taxon>
        <taxon>Ditrysia</taxon>
        <taxon>Papilionoidea</taxon>
        <taxon>Nymphalidae</taxon>
        <taxon>Satyrinae</taxon>
        <taxon>Satyrini</taxon>
        <taxon>Parargina</taxon>
        <taxon>Pararge</taxon>
    </lineage>
</organism>
<evidence type="ECO:0000256" key="1">
    <source>
        <dbReference type="SAM" id="MobiDB-lite"/>
    </source>
</evidence>
<feature type="region of interest" description="Disordered" evidence="1">
    <location>
        <begin position="17"/>
        <end position="61"/>
    </location>
</feature>
<name>A0A8S4QY08_9NEOP</name>
<reference evidence="2" key="1">
    <citation type="submission" date="2022-03" db="EMBL/GenBank/DDBJ databases">
        <authorList>
            <person name="Lindestad O."/>
        </authorList>
    </citation>
    <scope>NUCLEOTIDE SEQUENCE</scope>
</reference>
<proteinExistence type="predicted"/>
<feature type="non-terminal residue" evidence="2">
    <location>
        <position position="1"/>
    </location>
</feature>
<dbReference type="AlphaFoldDB" id="A0A8S4QY08"/>
<accession>A0A8S4QY08</accession>
<comment type="caution">
    <text evidence="2">The sequence shown here is derived from an EMBL/GenBank/DDBJ whole genome shotgun (WGS) entry which is preliminary data.</text>
</comment>
<keyword evidence="3" id="KW-1185">Reference proteome</keyword>
<sequence>EKQACWRASESGAAKKCLNPRSRRGKGVVGLGAPQVRPNLGSGDDWCERVSDGDLERKTRK</sequence>
<feature type="compositionally biased region" description="Basic and acidic residues" evidence="1">
    <location>
        <begin position="46"/>
        <end position="61"/>
    </location>
</feature>
<gene>
    <name evidence="2" type="primary">jg23667</name>
    <name evidence="2" type="ORF">PAEG_LOCUS5816</name>
</gene>